<dbReference type="AlphaFoldDB" id="A0A1D1YNC6"/>
<dbReference type="InterPro" id="IPR001841">
    <property type="entry name" value="Znf_RING"/>
</dbReference>
<reference evidence="6" key="1">
    <citation type="submission" date="2015-07" db="EMBL/GenBank/DDBJ databases">
        <title>Transcriptome Assembly of Anthurium amnicola.</title>
        <authorList>
            <person name="Suzuki J."/>
        </authorList>
    </citation>
    <scope>NUCLEOTIDE SEQUENCE</scope>
</reference>
<evidence type="ECO:0000259" key="5">
    <source>
        <dbReference type="PROSITE" id="PS50089"/>
    </source>
</evidence>
<dbReference type="InterPro" id="IPR013083">
    <property type="entry name" value="Znf_RING/FYVE/PHD"/>
</dbReference>
<name>A0A1D1YNC6_9ARAE</name>
<dbReference type="GO" id="GO:0061630">
    <property type="term" value="F:ubiquitin protein ligase activity"/>
    <property type="evidence" value="ECO:0007669"/>
    <property type="project" value="TreeGrafter"/>
</dbReference>
<dbReference type="SMART" id="SM00184">
    <property type="entry name" value="RING"/>
    <property type="match status" value="1"/>
</dbReference>
<dbReference type="PROSITE" id="PS50089">
    <property type="entry name" value="ZF_RING_2"/>
    <property type="match status" value="1"/>
</dbReference>
<evidence type="ECO:0000256" key="2">
    <source>
        <dbReference type="ARBA" id="ARBA00022771"/>
    </source>
</evidence>
<evidence type="ECO:0000256" key="4">
    <source>
        <dbReference type="PROSITE-ProRule" id="PRU00175"/>
    </source>
</evidence>
<dbReference type="SUPFAM" id="SSF57850">
    <property type="entry name" value="RING/U-box"/>
    <property type="match status" value="1"/>
</dbReference>
<dbReference type="CDD" id="cd16454">
    <property type="entry name" value="RING-H2_PA-TM-RING"/>
    <property type="match status" value="1"/>
</dbReference>
<dbReference type="GO" id="GO:0016567">
    <property type="term" value="P:protein ubiquitination"/>
    <property type="evidence" value="ECO:0007669"/>
    <property type="project" value="TreeGrafter"/>
</dbReference>
<evidence type="ECO:0000256" key="3">
    <source>
        <dbReference type="ARBA" id="ARBA00022833"/>
    </source>
</evidence>
<evidence type="ECO:0000313" key="6">
    <source>
        <dbReference type="EMBL" id="JAT56147.1"/>
    </source>
</evidence>
<sequence length="197" mass="22138">MGDYFLSPAEIDAVWMSREAGRRELLPLLHSSWAADGAAPTALGRPRLEIVPETLDMRTLLQLLPGELFNPRYTRGRGGGGGASPEEDFLPNPEHLPSLMELLEPETALSIHHFQVRIEEVFARPPRPREALERLEKVVVGDGVECDRCCPICLDEMEVGSEARAMGCSHRYHEACLFEWLRRKSSCPLCRYQMPVG</sequence>
<dbReference type="GO" id="GO:0008270">
    <property type="term" value="F:zinc ion binding"/>
    <property type="evidence" value="ECO:0007669"/>
    <property type="project" value="UniProtKB-KW"/>
</dbReference>
<gene>
    <name evidence="6" type="primary">At3g19950_12</name>
    <name evidence="6" type="ORF">g.75191</name>
</gene>
<keyword evidence="3" id="KW-0862">Zinc</keyword>
<dbReference type="PANTHER" id="PTHR15710:SF217">
    <property type="entry name" value="E3 UBIQUITIN-PROTEIN LIGASE RDUF2"/>
    <property type="match status" value="1"/>
</dbReference>
<feature type="domain" description="RING-type" evidence="5">
    <location>
        <begin position="150"/>
        <end position="191"/>
    </location>
</feature>
<accession>A0A1D1YNC6</accession>
<evidence type="ECO:0000256" key="1">
    <source>
        <dbReference type="ARBA" id="ARBA00022723"/>
    </source>
</evidence>
<organism evidence="6">
    <name type="scientific">Anthurium amnicola</name>
    <dbReference type="NCBI Taxonomy" id="1678845"/>
    <lineage>
        <taxon>Eukaryota</taxon>
        <taxon>Viridiplantae</taxon>
        <taxon>Streptophyta</taxon>
        <taxon>Embryophyta</taxon>
        <taxon>Tracheophyta</taxon>
        <taxon>Spermatophyta</taxon>
        <taxon>Magnoliopsida</taxon>
        <taxon>Liliopsida</taxon>
        <taxon>Araceae</taxon>
        <taxon>Pothoideae</taxon>
        <taxon>Potheae</taxon>
        <taxon>Anthurium</taxon>
    </lineage>
</organism>
<dbReference type="EMBL" id="GDJX01011789">
    <property type="protein sequence ID" value="JAT56147.1"/>
    <property type="molecule type" value="Transcribed_RNA"/>
</dbReference>
<dbReference type="GO" id="GO:0005737">
    <property type="term" value="C:cytoplasm"/>
    <property type="evidence" value="ECO:0007669"/>
    <property type="project" value="TreeGrafter"/>
</dbReference>
<dbReference type="PANTHER" id="PTHR15710">
    <property type="entry name" value="E3 UBIQUITIN-PROTEIN LIGASE PRAJA"/>
    <property type="match status" value="1"/>
</dbReference>
<dbReference type="Pfam" id="PF13639">
    <property type="entry name" value="zf-RING_2"/>
    <property type="match status" value="1"/>
</dbReference>
<keyword evidence="2 4" id="KW-0863">Zinc-finger</keyword>
<proteinExistence type="predicted"/>
<keyword evidence="1" id="KW-0479">Metal-binding</keyword>
<dbReference type="Gene3D" id="3.30.40.10">
    <property type="entry name" value="Zinc/RING finger domain, C3HC4 (zinc finger)"/>
    <property type="match status" value="1"/>
</dbReference>
<protein>
    <submittedName>
        <fullName evidence="6">E3 ubiquitin-protein ligase RING1-like</fullName>
    </submittedName>
</protein>